<accession>A0A8S1NLA2</accession>
<comment type="caution">
    <text evidence="1">The sequence shown here is derived from an EMBL/GenBank/DDBJ whole genome shotgun (WGS) entry which is preliminary data.</text>
</comment>
<dbReference type="Proteomes" id="UP000692954">
    <property type="component" value="Unassembled WGS sequence"/>
</dbReference>
<protein>
    <submittedName>
        <fullName evidence="1">Uncharacterized protein</fullName>
    </submittedName>
</protein>
<sequence>MIIPAEPPEIQFVSNEYQIHGKLVPSHIFYGCLRMCMCESLQHNDVFDIQIPWKLIQRLQREWAIERVDLRHDMPTKMREQNIQQERRE</sequence>
<dbReference type="EMBL" id="CAJJDN010000051">
    <property type="protein sequence ID" value="CAD8087384.1"/>
    <property type="molecule type" value="Genomic_DNA"/>
</dbReference>
<dbReference type="AlphaFoldDB" id="A0A8S1NLA2"/>
<evidence type="ECO:0000313" key="2">
    <source>
        <dbReference type="Proteomes" id="UP000692954"/>
    </source>
</evidence>
<organism evidence="1 2">
    <name type="scientific">Paramecium sonneborni</name>
    <dbReference type="NCBI Taxonomy" id="65129"/>
    <lineage>
        <taxon>Eukaryota</taxon>
        <taxon>Sar</taxon>
        <taxon>Alveolata</taxon>
        <taxon>Ciliophora</taxon>
        <taxon>Intramacronucleata</taxon>
        <taxon>Oligohymenophorea</taxon>
        <taxon>Peniculida</taxon>
        <taxon>Parameciidae</taxon>
        <taxon>Paramecium</taxon>
    </lineage>
</organism>
<keyword evidence="2" id="KW-1185">Reference proteome</keyword>
<gene>
    <name evidence="1" type="ORF">PSON_ATCC_30995.1.T0510154</name>
</gene>
<name>A0A8S1NLA2_9CILI</name>
<evidence type="ECO:0000313" key="1">
    <source>
        <dbReference type="EMBL" id="CAD8087384.1"/>
    </source>
</evidence>
<proteinExistence type="predicted"/>
<reference evidence="1" key="1">
    <citation type="submission" date="2021-01" db="EMBL/GenBank/DDBJ databases">
        <authorList>
            <consortium name="Genoscope - CEA"/>
            <person name="William W."/>
        </authorList>
    </citation>
    <scope>NUCLEOTIDE SEQUENCE</scope>
</reference>